<dbReference type="InterPro" id="IPR001506">
    <property type="entry name" value="Peptidase_M12A"/>
</dbReference>
<feature type="domain" description="Peptidase M12A" evidence="3">
    <location>
        <begin position="46"/>
        <end position="252"/>
    </location>
</feature>
<dbReference type="PROSITE" id="PS51864">
    <property type="entry name" value="ASTACIN"/>
    <property type="match status" value="1"/>
</dbReference>
<dbReference type="OrthoDB" id="291007at2759"/>
<name>A0A813PQB2_9BILA</name>
<feature type="binding site" evidence="1">
    <location>
        <position position="160"/>
    </location>
    <ligand>
        <name>Zn(2+)</name>
        <dbReference type="ChEBI" id="CHEBI:29105"/>
        <note>catalytic</note>
    </ligand>
</feature>
<dbReference type="Proteomes" id="UP000663891">
    <property type="component" value="Unassembled WGS sequence"/>
</dbReference>
<dbReference type="GO" id="GO:0004222">
    <property type="term" value="F:metalloendopeptidase activity"/>
    <property type="evidence" value="ECO:0007669"/>
    <property type="project" value="UniProtKB-UniRule"/>
</dbReference>
<comment type="caution">
    <text evidence="1">Lacks conserved residue(s) required for the propagation of feature annotation.</text>
</comment>
<keyword evidence="1 2" id="KW-0862">Zinc</keyword>
<protein>
    <recommendedName>
        <fullName evidence="2">Metalloendopeptidase</fullName>
        <ecNumber evidence="2">3.4.24.-</ecNumber>
    </recommendedName>
</protein>
<organism evidence="4 5">
    <name type="scientific">Adineta steineri</name>
    <dbReference type="NCBI Taxonomy" id="433720"/>
    <lineage>
        <taxon>Eukaryota</taxon>
        <taxon>Metazoa</taxon>
        <taxon>Spiralia</taxon>
        <taxon>Gnathifera</taxon>
        <taxon>Rotifera</taxon>
        <taxon>Eurotatoria</taxon>
        <taxon>Bdelloidea</taxon>
        <taxon>Adinetida</taxon>
        <taxon>Adinetidae</taxon>
        <taxon>Adineta</taxon>
    </lineage>
</organism>
<keyword evidence="1 2" id="KW-0482">Metalloprotease</keyword>
<dbReference type="GO" id="GO:0006508">
    <property type="term" value="P:proteolysis"/>
    <property type="evidence" value="ECO:0007669"/>
    <property type="project" value="UniProtKB-KW"/>
</dbReference>
<sequence length="252" mass="28309">MLTTIIISCFVLTITGLPVNINPELNGGGFEGDILFPPNSDTSRGAAFYGNYRRWPNKIIPYDISAITTNDRTTIINAMNQLMYDVGTPIPGNLARQVCVFFRPAEATDKEVLKILYGNGCSASIGYSTNYQKTLNLQQSGCFHNGIIQHELTHVLGFFHEQSRPDRDSFITVNHANISPGQIHNFEKHAWGVDVEYQDTSYDYGSLMHYDRNSFSINGKPTITPIQNNVIIGQREKLSSTDILEIRRYYGC</sequence>
<dbReference type="SUPFAM" id="SSF55486">
    <property type="entry name" value="Metalloproteases ('zincins'), catalytic domain"/>
    <property type="match status" value="1"/>
</dbReference>
<reference evidence="4" key="1">
    <citation type="submission" date="2021-02" db="EMBL/GenBank/DDBJ databases">
        <authorList>
            <person name="Nowell W R."/>
        </authorList>
    </citation>
    <scope>NUCLEOTIDE SEQUENCE</scope>
</reference>
<keyword evidence="1 2" id="KW-0378">Hydrolase</keyword>
<dbReference type="EC" id="3.4.24.-" evidence="2"/>
<keyword evidence="1 2" id="KW-0479">Metal-binding</keyword>
<evidence type="ECO:0000256" key="2">
    <source>
        <dbReference type="RuleBase" id="RU361183"/>
    </source>
</evidence>
<dbReference type="PANTHER" id="PTHR10127:SF859">
    <property type="entry name" value="METALLOENDOPEPTIDASE"/>
    <property type="match status" value="1"/>
</dbReference>
<dbReference type="GO" id="GO:0008270">
    <property type="term" value="F:zinc ion binding"/>
    <property type="evidence" value="ECO:0007669"/>
    <property type="project" value="UniProtKB-UniRule"/>
</dbReference>
<dbReference type="PANTHER" id="PTHR10127">
    <property type="entry name" value="DISCOIDIN, CUB, EGF, LAMININ , AND ZINC METALLOPROTEASE DOMAIN CONTAINING"/>
    <property type="match status" value="1"/>
</dbReference>
<dbReference type="EMBL" id="CAJNON010000007">
    <property type="protein sequence ID" value="CAF0756761.1"/>
    <property type="molecule type" value="Genomic_DNA"/>
</dbReference>
<dbReference type="InterPro" id="IPR024079">
    <property type="entry name" value="MetalloPept_cat_dom_sf"/>
</dbReference>
<gene>
    <name evidence="4" type="ORF">VCS650_LOCUS1574</name>
</gene>
<feature type="signal peptide" evidence="2">
    <location>
        <begin position="1"/>
        <end position="16"/>
    </location>
</feature>
<dbReference type="AlphaFoldDB" id="A0A813PQB2"/>
<keyword evidence="2" id="KW-0732">Signal</keyword>
<keyword evidence="1 2" id="KW-0645">Protease</keyword>
<feature type="binding site" evidence="1">
    <location>
        <position position="150"/>
    </location>
    <ligand>
        <name>Zn(2+)</name>
        <dbReference type="ChEBI" id="CHEBI:29105"/>
        <note>catalytic</note>
    </ligand>
</feature>
<evidence type="ECO:0000313" key="4">
    <source>
        <dbReference type="EMBL" id="CAF0756761.1"/>
    </source>
</evidence>
<evidence type="ECO:0000256" key="1">
    <source>
        <dbReference type="PROSITE-ProRule" id="PRU01211"/>
    </source>
</evidence>
<dbReference type="SMART" id="SM00235">
    <property type="entry name" value="ZnMc"/>
    <property type="match status" value="1"/>
</dbReference>
<evidence type="ECO:0000259" key="3">
    <source>
        <dbReference type="PROSITE" id="PS51864"/>
    </source>
</evidence>
<comment type="caution">
    <text evidence="4">The sequence shown here is derived from an EMBL/GenBank/DDBJ whole genome shotgun (WGS) entry which is preliminary data.</text>
</comment>
<dbReference type="InterPro" id="IPR006026">
    <property type="entry name" value="Peptidase_Metallo"/>
</dbReference>
<feature type="binding site" evidence="1">
    <location>
        <position position="154"/>
    </location>
    <ligand>
        <name>Zn(2+)</name>
        <dbReference type="ChEBI" id="CHEBI:29105"/>
        <note>catalytic</note>
    </ligand>
</feature>
<dbReference type="PRINTS" id="PR00480">
    <property type="entry name" value="ASTACIN"/>
</dbReference>
<dbReference type="InterPro" id="IPR034035">
    <property type="entry name" value="Astacin-like_dom"/>
</dbReference>
<dbReference type="Pfam" id="PF01400">
    <property type="entry name" value="Astacin"/>
    <property type="match status" value="1"/>
</dbReference>
<comment type="cofactor">
    <cofactor evidence="1 2">
        <name>Zn(2+)</name>
        <dbReference type="ChEBI" id="CHEBI:29105"/>
    </cofactor>
    <text evidence="1 2">Binds 1 zinc ion per subunit.</text>
</comment>
<feature type="chain" id="PRO_5033097115" description="Metalloendopeptidase" evidence="2">
    <location>
        <begin position="17"/>
        <end position="252"/>
    </location>
</feature>
<accession>A0A813PQB2</accession>
<dbReference type="CDD" id="cd04280">
    <property type="entry name" value="ZnMc_astacin_like"/>
    <property type="match status" value="1"/>
</dbReference>
<evidence type="ECO:0000313" key="5">
    <source>
        <dbReference type="Proteomes" id="UP000663891"/>
    </source>
</evidence>
<dbReference type="Gene3D" id="3.40.390.10">
    <property type="entry name" value="Collagenase (Catalytic Domain)"/>
    <property type="match status" value="1"/>
</dbReference>
<feature type="active site" evidence="1">
    <location>
        <position position="151"/>
    </location>
</feature>
<proteinExistence type="predicted"/>